<name>A0A0A9E7I1_ARUDO</name>
<dbReference type="PANTHER" id="PTHR15725">
    <property type="entry name" value="ZN-FINGER, C-X8-C-X5-C-X3-H TYPE-CONTAINING"/>
    <property type="match status" value="1"/>
</dbReference>
<dbReference type="GO" id="GO:0003729">
    <property type="term" value="F:mRNA binding"/>
    <property type="evidence" value="ECO:0007669"/>
    <property type="project" value="TreeGrafter"/>
</dbReference>
<feature type="region of interest" description="Disordered" evidence="1">
    <location>
        <begin position="83"/>
        <end position="112"/>
    </location>
</feature>
<dbReference type="PANTHER" id="PTHR15725:SF22">
    <property type="entry name" value="ZINC FINGER CCCH DOMAIN-CONTAINING PROTEIN 34"/>
    <property type="match status" value="1"/>
</dbReference>
<proteinExistence type="predicted"/>
<reference evidence="2" key="2">
    <citation type="journal article" date="2015" name="Data Brief">
        <title>Shoot transcriptome of the giant reed, Arundo donax.</title>
        <authorList>
            <person name="Barrero R.A."/>
            <person name="Guerrero F.D."/>
            <person name="Moolhuijzen P."/>
            <person name="Goolsby J.A."/>
            <person name="Tidwell J."/>
            <person name="Bellgard S.E."/>
            <person name="Bellgard M.I."/>
        </authorList>
    </citation>
    <scope>NUCLEOTIDE SEQUENCE</scope>
    <source>
        <tissue evidence="2">Shoot tissue taken approximately 20 cm above the soil surface</tissue>
    </source>
</reference>
<accession>A0A0A9E7I1</accession>
<evidence type="ECO:0000313" key="2">
    <source>
        <dbReference type="EMBL" id="JAD94983.1"/>
    </source>
</evidence>
<dbReference type="EMBL" id="GBRH01202912">
    <property type="protein sequence ID" value="JAD94983.1"/>
    <property type="molecule type" value="Transcribed_RNA"/>
</dbReference>
<protein>
    <submittedName>
        <fullName evidence="2">Uncharacterized protein</fullName>
    </submittedName>
</protein>
<dbReference type="AlphaFoldDB" id="A0A0A9E7I1"/>
<sequence length="250" mass="28347">MKYYIGGPVVYGLDYHDAEYHEQERCGFDDPRGCYVDYLEGVNGHDCVTTLGDIPQDSMLVKSTSEVCDKRFFDPRNLMGSDAGFDHQHTQIGRISKRRPDKRKGAKGKNGRIKRCHVHEPRNGYEEIETRPTHGMQYLLMGDSSRSLVCATFRGEKKRSRRKQHNVCSAKLSKYITANAKHLDGHEDFTGPKTLAQIKEEKCRSKSSFSHPTVRVSHGRSFSNDFEGPKSLSELLEAKGRTSVDKGIMM</sequence>
<organism evidence="2">
    <name type="scientific">Arundo donax</name>
    <name type="common">Giant reed</name>
    <name type="synonym">Donax arundinaceus</name>
    <dbReference type="NCBI Taxonomy" id="35708"/>
    <lineage>
        <taxon>Eukaryota</taxon>
        <taxon>Viridiplantae</taxon>
        <taxon>Streptophyta</taxon>
        <taxon>Embryophyta</taxon>
        <taxon>Tracheophyta</taxon>
        <taxon>Spermatophyta</taxon>
        <taxon>Magnoliopsida</taxon>
        <taxon>Liliopsida</taxon>
        <taxon>Poales</taxon>
        <taxon>Poaceae</taxon>
        <taxon>PACMAD clade</taxon>
        <taxon>Arundinoideae</taxon>
        <taxon>Arundineae</taxon>
        <taxon>Arundo</taxon>
    </lineage>
</organism>
<reference evidence="2" key="1">
    <citation type="submission" date="2014-09" db="EMBL/GenBank/DDBJ databases">
        <authorList>
            <person name="Magalhaes I.L.F."/>
            <person name="Oliveira U."/>
            <person name="Santos F.R."/>
            <person name="Vidigal T.H.D.A."/>
            <person name="Brescovit A.D."/>
            <person name="Santos A.J."/>
        </authorList>
    </citation>
    <scope>NUCLEOTIDE SEQUENCE</scope>
    <source>
        <tissue evidence="2">Shoot tissue taken approximately 20 cm above the soil surface</tissue>
    </source>
</reference>
<evidence type="ECO:0000256" key="1">
    <source>
        <dbReference type="SAM" id="MobiDB-lite"/>
    </source>
</evidence>
<feature type="compositionally biased region" description="Basic residues" evidence="1">
    <location>
        <begin position="95"/>
        <end position="112"/>
    </location>
</feature>